<feature type="chain" id="PRO_5032506261" description="Lipoprotein" evidence="2">
    <location>
        <begin position="23"/>
        <end position="150"/>
    </location>
</feature>
<organism evidence="3 4">
    <name type="scientific">Kaustia mangrovi</name>
    <dbReference type="NCBI Taxonomy" id="2593653"/>
    <lineage>
        <taxon>Bacteria</taxon>
        <taxon>Pseudomonadati</taxon>
        <taxon>Pseudomonadota</taxon>
        <taxon>Alphaproteobacteria</taxon>
        <taxon>Hyphomicrobiales</taxon>
        <taxon>Parvibaculaceae</taxon>
        <taxon>Kaustia</taxon>
    </lineage>
</organism>
<evidence type="ECO:0000313" key="3">
    <source>
        <dbReference type="EMBL" id="QPC42955.1"/>
    </source>
</evidence>
<evidence type="ECO:0000256" key="2">
    <source>
        <dbReference type="SAM" id="SignalP"/>
    </source>
</evidence>
<dbReference type="RefSeq" id="WP_213164195.1">
    <property type="nucleotide sequence ID" value="NZ_CP058214.1"/>
</dbReference>
<name>A0A7S8C3X9_9HYPH</name>
<proteinExistence type="predicted"/>
<dbReference type="Proteomes" id="UP000593594">
    <property type="component" value="Chromosome"/>
</dbReference>
<keyword evidence="4" id="KW-1185">Reference proteome</keyword>
<accession>A0A7S8C3X9</accession>
<protein>
    <recommendedName>
        <fullName evidence="5">Lipoprotein</fullName>
    </recommendedName>
</protein>
<reference evidence="3 4" key="1">
    <citation type="submission" date="2020-06" db="EMBL/GenBank/DDBJ databases">
        <title>Genome sequence of 2 isolates from Red Sea Mangroves.</title>
        <authorList>
            <person name="Sefrji F."/>
            <person name="Michoud G."/>
            <person name="Merlino G."/>
            <person name="Daffonchio D."/>
        </authorList>
    </citation>
    <scope>NUCLEOTIDE SEQUENCE [LARGE SCALE GENOMIC DNA]</scope>
    <source>
        <strain evidence="3 4">R1DC25</strain>
    </source>
</reference>
<dbReference type="AlphaFoldDB" id="A0A7S8C3X9"/>
<evidence type="ECO:0008006" key="5">
    <source>
        <dbReference type="Google" id="ProtNLM"/>
    </source>
</evidence>
<evidence type="ECO:0000313" key="4">
    <source>
        <dbReference type="Proteomes" id="UP000593594"/>
    </source>
</evidence>
<feature type="compositionally biased region" description="Gly residues" evidence="1">
    <location>
        <begin position="139"/>
        <end position="150"/>
    </location>
</feature>
<dbReference type="PROSITE" id="PS51257">
    <property type="entry name" value="PROKAR_LIPOPROTEIN"/>
    <property type="match status" value="1"/>
</dbReference>
<keyword evidence="2" id="KW-0732">Signal</keyword>
<dbReference type="EMBL" id="CP058214">
    <property type="protein sequence ID" value="QPC42955.1"/>
    <property type="molecule type" value="Genomic_DNA"/>
</dbReference>
<feature type="compositionally biased region" description="Low complexity" evidence="1">
    <location>
        <begin position="128"/>
        <end position="138"/>
    </location>
</feature>
<gene>
    <name evidence="3" type="ORF">HW532_09790</name>
</gene>
<dbReference type="KEGG" id="kmn:HW532_09790"/>
<feature type="signal peptide" evidence="2">
    <location>
        <begin position="1"/>
        <end position="22"/>
    </location>
</feature>
<feature type="region of interest" description="Disordered" evidence="1">
    <location>
        <begin position="128"/>
        <end position="150"/>
    </location>
</feature>
<sequence>MTDIAQRHILVAGLLLALAACAEAPEAYSPDYSYVPTGETGKLGGKALVPDACLAEVSDTEPPAATHMTFVPEVGPHLPAGCANAFNLQRMVERQNELVRGRRMGEAAAAPSARAAQRYLYGEEAPLGAANTTTNTGTGASGGPSMGGGT</sequence>
<evidence type="ECO:0000256" key="1">
    <source>
        <dbReference type="SAM" id="MobiDB-lite"/>
    </source>
</evidence>